<dbReference type="SUPFAM" id="SSF46955">
    <property type="entry name" value="Putative DNA-binding domain"/>
    <property type="match status" value="1"/>
</dbReference>
<dbReference type="Pfam" id="PF12728">
    <property type="entry name" value="HTH_17"/>
    <property type="match status" value="1"/>
</dbReference>
<evidence type="ECO:0000313" key="3">
    <source>
        <dbReference type="Proteomes" id="UP001165283"/>
    </source>
</evidence>
<gene>
    <name evidence="2" type="ORF">KDL28_22990</name>
</gene>
<evidence type="ECO:0000259" key="1">
    <source>
        <dbReference type="Pfam" id="PF12728"/>
    </source>
</evidence>
<keyword evidence="2" id="KW-0238">DNA-binding</keyword>
<evidence type="ECO:0000313" key="2">
    <source>
        <dbReference type="EMBL" id="MCO1657932.1"/>
    </source>
</evidence>
<dbReference type="InterPro" id="IPR010093">
    <property type="entry name" value="SinI_DNA-bd"/>
</dbReference>
<sequence>MSPCGEVAKRLGVTQRAVTKWVAQGKLVPAVITPGRRYRLRWSEVRQQLRDLQERDDW</sequence>
<organism evidence="2 3">
    <name type="scientific">Pseudonocardia humida</name>
    <dbReference type="NCBI Taxonomy" id="2800819"/>
    <lineage>
        <taxon>Bacteria</taxon>
        <taxon>Bacillati</taxon>
        <taxon>Actinomycetota</taxon>
        <taxon>Actinomycetes</taxon>
        <taxon>Pseudonocardiales</taxon>
        <taxon>Pseudonocardiaceae</taxon>
        <taxon>Pseudonocardia</taxon>
    </lineage>
</organism>
<dbReference type="InterPro" id="IPR009061">
    <property type="entry name" value="DNA-bd_dom_put_sf"/>
</dbReference>
<comment type="caution">
    <text evidence="2">The sequence shown here is derived from an EMBL/GenBank/DDBJ whole genome shotgun (WGS) entry which is preliminary data.</text>
</comment>
<protein>
    <submittedName>
        <fullName evidence="2">Excisionase family DNA-binding protein</fullName>
    </submittedName>
</protein>
<feature type="domain" description="Helix-turn-helix" evidence="1">
    <location>
        <begin position="6"/>
        <end position="47"/>
    </location>
</feature>
<name>A0ABT1A4J6_9PSEU</name>
<dbReference type="NCBIfam" id="TIGR01764">
    <property type="entry name" value="excise"/>
    <property type="match status" value="1"/>
</dbReference>
<dbReference type="EMBL" id="JAGSOV010000048">
    <property type="protein sequence ID" value="MCO1657932.1"/>
    <property type="molecule type" value="Genomic_DNA"/>
</dbReference>
<dbReference type="RefSeq" id="WP_256502514.1">
    <property type="nucleotide sequence ID" value="NZ_JAGSOV010000048.1"/>
</dbReference>
<dbReference type="InterPro" id="IPR041657">
    <property type="entry name" value="HTH_17"/>
</dbReference>
<keyword evidence="3" id="KW-1185">Reference proteome</keyword>
<dbReference type="Gene3D" id="1.10.10.10">
    <property type="entry name" value="Winged helix-like DNA-binding domain superfamily/Winged helix DNA-binding domain"/>
    <property type="match status" value="1"/>
</dbReference>
<dbReference type="Proteomes" id="UP001165283">
    <property type="component" value="Unassembled WGS sequence"/>
</dbReference>
<dbReference type="InterPro" id="IPR036388">
    <property type="entry name" value="WH-like_DNA-bd_sf"/>
</dbReference>
<proteinExistence type="predicted"/>
<reference evidence="2" key="1">
    <citation type="submission" date="2021-04" db="EMBL/GenBank/DDBJ databases">
        <title>Pseudonocardia sp. nov., isolated from sandy soil of mangrove forest.</title>
        <authorList>
            <person name="Zan Z."/>
            <person name="Huang R."/>
            <person name="Liu W."/>
        </authorList>
    </citation>
    <scope>NUCLEOTIDE SEQUENCE</scope>
    <source>
        <strain evidence="2">S2-4</strain>
    </source>
</reference>
<accession>A0ABT1A4J6</accession>
<dbReference type="GO" id="GO:0003677">
    <property type="term" value="F:DNA binding"/>
    <property type="evidence" value="ECO:0007669"/>
    <property type="project" value="UniProtKB-KW"/>
</dbReference>